<sequence>MKRNKKHRIKSEKPESSTSYARPKDDYDLTYYIHDRVELMHQVFSVLKHKQIKPMIPECVLHISIDDLQELCTEELLGISSKRLCAILDGAEPPSDTESSSASPERLETISLDSISSDEEILSEASSKKGKKHKHRHGSKSKRSKGRREEGCASRAGLTVLELLELQARARAIRAQLHQDRAHKEQTESVADSSHITSDHDDVEIKEEPAEVVEISSDEEKPKIEKDAADDGKTKGNVSNDTDKSKENQTVTKRVNDLIITVPQTKQTRKIKLNRNKATATVTNAGKDAEATVSTNNKTTDVIKEGTPSVNKVKQSAVATKQTTAKEDKLKKKIKKKKKDKDKYGSDHDEITLQLSDTEKMDLLEDLDRKNFDKLSSSSSEDSEDSSSESEDESQDNSDNKKTTKKIGIKISKNNEAVPKNTNKTPIENNMDCSEAKTDKNQSESNVNGNTEFSEKEQAVNNDDLLDIKDTNEIADIADRAQDNNKEAVDNSNTENNNINEEVLHNMSGVEDGHEKQSEKDIEMSSINDIPVVSEQSNTSDKIPNTVEDNAITAKEKTAKVNVIVEESNVEQVTATVAGQSQDRTIEKEQDSKEETKDLSEGELSERASSEVEAVELQPEVVCISDEETEKKNHKKKKKKEKKNKKEKKCKKTKSDFREDCDQNFFKETKDETDTDIVKIESVVRLDDGENDYDEVYEILELSDDSSCYEVEGTVLSKEPTAEEIEALSAKIDQIEREDVVTEEEIREHERKEKEKQEALTDENLENVSWKDRYLDSKKVKKVLSTSSIFNALRKKNRELKRKLEESKKKEEIREKEKELAPLDDSEDVNVEEGTIDHFNTLEGSTKYVDPINEIEEKEDTDNLIAMSEESLITREMKKDAKQLLKMYKRLLKYNDMTKQRDPNKKKKKKSKKKSKEISGVTNGTSGV</sequence>
<evidence type="ECO:0000313" key="4">
    <source>
        <dbReference type="Proteomes" id="UP001153714"/>
    </source>
</evidence>
<evidence type="ECO:0000256" key="2">
    <source>
        <dbReference type="SAM" id="MobiDB-lite"/>
    </source>
</evidence>
<dbReference type="PANTHER" id="PTHR14740">
    <property type="entry name" value="CASPASE ACTIVITY AND APOPTOSIS INHIBITOR 1"/>
    <property type="match status" value="1"/>
</dbReference>
<feature type="compositionally biased region" description="Basic and acidic residues" evidence="2">
    <location>
        <begin position="177"/>
        <end position="187"/>
    </location>
</feature>
<name>A0A9N9R5I2_9NEOP</name>
<feature type="compositionally biased region" description="Polar residues" evidence="2">
    <location>
        <begin position="308"/>
        <end position="323"/>
    </location>
</feature>
<feature type="compositionally biased region" description="Polar residues" evidence="2">
    <location>
        <begin position="534"/>
        <end position="543"/>
    </location>
</feature>
<organism evidence="3 4">
    <name type="scientific">Diatraea saccharalis</name>
    <name type="common">sugarcane borer</name>
    <dbReference type="NCBI Taxonomy" id="40085"/>
    <lineage>
        <taxon>Eukaryota</taxon>
        <taxon>Metazoa</taxon>
        <taxon>Ecdysozoa</taxon>
        <taxon>Arthropoda</taxon>
        <taxon>Hexapoda</taxon>
        <taxon>Insecta</taxon>
        <taxon>Pterygota</taxon>
        <taxon>Neoptera</taxon>
        <taxon>Endopterygota</taxon>
        <taxon>Lepidoptera</taxon>
        <taxon>Glossata</taxon>
        <taxon>Ditrysia</taxon>
        <taxon>Pyraloidea</taxon>
        <taxon>Crambidae</taxon>
        <taxon>Crambinae</taxon>
        <taxon>Diatraea</taxon>
    </lineage>
</organism>
<feature type="region of interest" description="Disordered" evidence="2">
    <location>
        <begin position="292"/>
        <end position="550"/>
    </location>
</feature>
<feature type="compositionally biased region" description="Basic and acidic residues" evidence="2">
    <location>
        <begin position="466"/>
        <end position="489"/>
    </location>
</feature>
<dbReference type="EMBL" id="OU893353">
    <property type="protein sequence ID" value="CAG9790585.1"/>
    <property type="molecule type" value="Genomic_DNA"/>
</dbReference>
<keyword evidence="4" id="KW-1185">Reference proteome</keyword>
<feature type="region of interest" description="Disordered" evidence="2">
    <location>
        <begin position="90"/>
        <end position="152"/>
    </location>
</feature>
<reference evidence="3" key="1">
    <citation type="submission" date="2021-12" db="EMBL/GenBank/DDBJ databases">
        <authorList>
            <person name="King R."/>
        </authorList>
    </citation>
    <scope>NUCLEOTIDE SEQUENCE</scope>
</reference>
<feature type="compositionally biased region" description="Basic and acidic residues" evidence="2">
    <location>
        <begin position="584"/>
        <end position="610"/>
    </location>
</feature>
<feature type="compositionally biased region" description="Polar residues" evidence="2">
    <location>
        <begin position="574"/>
        <end position="583"/>
    </location>
</feature>
<feature type="region of interest" description="Disordered" evidence="2">
    <location>
        <begin position="804"/>
        <end position="837"/>
    </location>
</feature>
<protein>
    <submittedName>
        <fullName evidence="3">Uncharacterized protein</fullName>
    </submittedName>
</protein>
<feature type="compositionally biased region" description="Basic residues" evidence="2">
    <location>
        <begin position="1"/>
        <end position="10"/>
    </location>
</feature>
<dbReference type="Proteomes" id="UP001153714">
    <property type="component" value="Chromosome 22"/>
</dbReference>
<reference evidence="3" key="2">
    <citation type="submission" date="2022-10" db="EMBL/GenBank/DDBJ databases">
        <authorList>
            <consortium name="ENA_rothamsted_submissions"/>
            <consortium name="culmorum"/>
            <person name="King R."/>
        </authorList>
    </citation>
    <scope>NUCLEOTIDE SEQUENCE</scope>
</reference>
<feature type="coiled-coil region" evidence="1">
    <location>
        <begin position="718"/>
        <end position="766"/>
    </location>
</feature>
<evidence type="ECO:0000256" key="1">
    <source>
        <dbReference type="SAM" id="Coils"/>
    </source>
</evidence>
<feature type="compositionally biased region" description="Basic and acidic residues" evidence="2">
    <location>
        <begin position="218"/>
        <end position="234"/>
    </location>
</feature>
<feature type="compositionally biased region" description="Basic residues" evidence="2">
    <location>
        <begin position="128"/>
        <end position="146"/>
    </location>
</feature>
<dbReference type="AlphaFoldDB" id="A0A9N9R5I2"/>
<feature type="compositionally biased region" description="Basic and acidic residues" evidence="2">
    <location>
        <begin position="511"/>
        <end position="523"/>
    </location>
</feature>
<feature type="region of interest" description="Disordered" evidence="2">
    <location>
        <begin position="177"/>
        <end position="250"/>
    </location>
</feature>
<feature type="compositionally biased region" description="Basic residues" evidence="2">
    <location>
        <begin position="632"/>
        <end position="652"/>
    </location>
</feature>
<feature type="region of interest" description="Disordered" evidence="2">
    <location>
        <begin position="574"/>
        <end position="653"/>
    </location>
</feature>
<dbReference type="InterPro" id="IPR038991">
    <property type="entry name" value="CAAP1"/>
</dbReference>
<feature type="region of interest" description="Disordered" evidence="2">
    <location>
        <begin position="1"/>
        <end position="21"/>
    </location>
</feature>
<gene>
    <name evidence="3" type="ORF">DIATSA_LOCUS8250</name>
</gene>
<evidence type="ECO:0000313" key="3">
    <source>
        <dbReference type="EMBL" id="CAG9790585.1"/>
    </source>
</evidence>
<dbReference type="PANTHER" id="PTHR14740:SF3">
    <property type="entry name" value="CASPASE ACTIVITY AND APOPTOSIS INHIBITOR 1"/>
    <property type="match status" value="1"/>
</dbReference>
<feature type="compositionally biased region" description="Basic and acidic residues" evidence="2">
    <location>
        <begin position="341"/>
        <end position="373"/>
    </location>
</feature>
<dbReference type="SUPFAM" id="SSF46579">
    <property type="entry name" value="Prefoldin"/>
    <property type="match status" value="1"/>
</dbReference>
<dbReference type="Pfam" id="PF15335">
    <property type="entry name" value="CAAP1"/>
    <property type="match status" value="1"/>
</dbReference>
<feature type="compositionally biased region" description="Basic and acidic residues" evidence="2">
    <location>
        <begin position="804"/>
        <end position="821"/>
    </location>
</feature>
<feature type="compositionally biased region" description="Acidic residues" evidence="2">
    <location>
        <begin position="381"/>
        <end position="396"/>
    </location>
</feature>
<feature type="compositionally biased region" description="Low complexity" evidence="2">
    <location>
        <begin position="491"/>
        <end position="501"/>
    </location>
</feature>
<feature type="compositionally biased region" description="Basic residues" evidence="2">
    <location>
        <begin position="331"/>
        <end position="340"/>
    </location>
</feature>
<feature type="compositionally biased region" description="Acidic residues" evidence="2">
    <location>
        <begin position="822"/>
        <end position="831"/>
    </location>
</feature>
<dbReference type="OrthoDB" id="10064012at2759"/>
<proteinExistence type="predicted"/>
<feature type="compositionally biased region" description="Basic residues" evidence="2">
    <location>
        <begin position="904"/>
        <end position="915"/>
    </location>
</feature>
<feature type="region of interest" description="Disordered" evidence="2">
    <location>
        <begin position="892"/>
        <end position="928"/>
    </location>
</feature>
<keyword evidence="1" id="KW-0175">Coiled coil</keyword>
<accession>A0A9N9R5I2</accession>
<feature type="compositionally biased region" description="Polar residues" evidence="2">
    <location>
        <begin position="443"/>
        <end position="452"/>
    </location>
</feature>
<dbReference type="GO" id="GO:0042981">
    <property type="term" value="P:regulation of apoptotic process"/>
    <property type="evidence" value="ECO:0007669"/>
    <property type="project" value="InterPro"/>
</dbReference>
<feature type="compositionally biased region" description="Polar residues" evidence="2">
    <location>
        <begin position="420"/>
        <end position="432"/>
    </location>
</feature>